<evidence type="ECO:0000259" key="1">
    <source>
        <dbReference type="Pfam" id="PF13302"/>
    </source>
</evidence>
<evidence type="ECO:0000313" key="2">
    <source>
        <dbReference type="EMBL" id="KAE8393155.1"/>
    </source>
</evidence>
<dbReference type="Pfam" id="PF13302">
    <property type="entry name" value="Acetyltransf_3"/>
    <property type="match status" value="1"/>
</dbReference>
<proteinExistence type="predicted"/>
<dbReference type="AlphaFoldDB" id="A0A5N7CGF9"/>
<accession>A0A5N7CGF9</accession>
<sequence>MSIVPEHLRCEIGWVLFSPGLQRTTGATEAAFLLLWYVFEELGYRRVEWKCNNLNGGSKRAAVRLGFTFEGVFREHMVVKGENRDTAWFSLLRREWEGAVREAFVGWLDGANFDEMGRQRRGLEAMRGEVAKGMESGRR</sequence>
<keyword evidence="2" id="KW-0808">Transferase</keyword>
<dbReference type="InterPro" id="IPR016181">
    <property type="entry name" value="Acyl_CoA_acyltransferase"/>
</dbReference>
<dbReference type="GO" id="GO:1990189">
    <property type="term" value="F:protein N-terminal-serine acetyltransferase activity"/>
    <property type="evidence" value="ECO:0007669"/>
    <property type="project" value="TreeGrafter"/>
</dbReference>
<dbReference type="EMBL" id="ML735231">
    <property type="protein sequence ID" value="KAE8393155.1"/>
    <property type="molecule type" value="Genomic_DNA"/>
</dbReference>
<dbReference type="PANTHER" id="PTHR43441:SF2">
    <property type="entry name" value="FAMILY ACETYLTRANSFERASE, PUTATIVE (AFU_ORTHOLOGUE AFUA_7G00850)-RELATED"/>
    <property type="match status" value="1"/>
</dbReference>
<dbReference type="OrthoDB" id="41238at2759"/>
<feature type="domain" description="N-acetyltransferase" evidence="1">
    <location>
        <begin position="6"/>
        <end position="68"/>
    </location>
</feature>
<keyword evidence="2" id="KW-0012">Acyltransferase</keyword>
<gene>
    <name evidence="2" type="ORF">BDV23DRAFT_149645</name>
</gene>
<reference evidence="2" key="1">
    <citation type="submission" date="2019-04" db="EMBL/GenBank/DDBJ databases">
        <title>Friends and foes A comparative genomics studyof 23 Aspergillus species from section Flavi.</title>
        <authorList>
            <consortium name="DOE Joint Genome Institute"/>
            <person name="Kjaerbolling I."/>
            <person name="Vesth T."/>
            <person name="Frisvad J.C."/>
            <person name="Nybo J.L."/>
            <person name="Theobald S."/>
            <person name="Kildgaard S."/>
            <person name="Isbrandt T."/>
            <person name="Kuo A."/>
            <person name="Sato A."/>
            <person name="Lyhne E.K."/>
            <person name="Kogle M.E."/>
            <person name="Wiebenga A."/>
            <person name="Kun R.S."/>
            <person name="Lubbers R.J."/>
            <person name="Makela M.R."/>
            <person name="Barry K."/>
            <person name="Chovatia M."/>
            <person name="Clum A."/>
            <person name="Daum C."/>
            <person name="Haridas S."/>
            <person name="He G."/>
            <person name="LaButti K."/>
            <person name="Lipzen A."/>
            <person name="Mondo S."/>
            <person name="Riley R."/>
            <person name="Salamov A."/>
            <person name="Simmons B.A."/>
            <person name="Magnuson J.K."/>
            <person name="Henrissat B."/>
            <person name="Mortensen U.H."/>
            <person name="Larsen T.O."/>
            <person name="Devries R.P."/>
            <person name="Grigoriev I.V."/>
            <person name="Machida M."/>
            <person name="Baker S.E."/>
            <person name="Andersen M.R."/>
        </authorList>
    </citation>
    <scope>NUCLEOTIDE SEQUENCE [LARGE SCALE GENOMIC DNA]</scope>
    <source>
        <strain evidence="2">IBT 14317</strain>
    </source>
</reference>
<dbReference type="Gene3D" id="3.40.630.30">
    <property type="match status" value="1"/>
</dbReference>
<name>A0A5N7CGF9_PETAA</name>
<dbReference type="InterPro" id="IPR000182">
    <property type="entry name" value="GNAT_dom"/>
</dbReference>
<dbReference type="InterPro" id="IPR051908">
    <property type="entry name" value="Ribosomal_N-acetyltransferase"/>
</dbReference>
<dbReference type="Proteomes" id="UP000326877">
    <property type="component" value="Unassembled WGS sequence"/>
</dbReference>
<dbReference type="PANTHER" id="PTHR43441">
    <property type="entry name" value="RIBOSOMAL-PROTEIN-SERINE ACETYLTRANSFERASE"/>
    <property type="match status" value="1"/>
</dbReference>
<protein>
    <submittedName>
        <fullName evidence="2">Acyl-CoA N-acyltransferase</fullName>
    </submittedName>
</protein>
<dbReference type="GO" id="GO:0008999">
    <property type="term" value="F:protein-N-terminal-alanine acetyltransferase activity"/>
    <property type="evidence" value="ECO:0007669"/>
    <property type="project" value="TreeGrafter"/>
</dbReference>
<dbReference type="SUPFAM" id="SSF55729">
    <property type="entry name" value="Acyl-CoA N-acyltransferases (Nat)"/>
    <property type="match status" value="1"/>
</dbReference>
<organism evidence="2">
    <name type="scientific">Petromyces alliaceus</name>
    <name type="common">Aspergillus alliaceus</name>
    <dbReference type="NCBI Taxonomy" id="209559"/>
    <lineage>
        <taxon>Eukaryota</taxon>
        <taxon>Fungi</taxon>
        <taxon>Dikarya</taxon>
        <taxon>Ascomycota</taxon>
        <taxon>Pezizomycotina</taxon>
        <taxon>Eurotiomycetes</taxon>
        <taxon>Eurotiomycetidae</taxon>
        <taxon>Eurotiales</taxon>
        <taxon>Aspergillaceae</taxon>
        <taxon>Aspergillus</taxon>
        <taxon>Aspergillus subgen. Circumdati</taxon>
    </lineage>
</organism>